<dbReference type="AlphaFoldDB" id="A0A6A5AAG5"/>
<evidence type="ECO:0000313" key="2">
    <source>
        <dbReference type="EMBL" id="KAF0748309.1"/>
    </source>
</evidence>
<sequence>NADLNLFTSYCMAQNVRGADKSASILAYFDALARSEGNAVKNRSDGYLIVESGTTVVTKQRGKALFNTGFSEHNNLHLHPEEATCLAHRGVLDIRLADNSSSAASTSSLSLHELNDQLSVCVPRECREVYCFLKDRKFIPRRVRRPAVSTATHVSIAYAVHAPGKKSDPPLFHAVVFRMSDAMPSLDLLLSLTPTRSPEVPSHPHDDDSALPVDIPIKLFACDGEGGVIPLECLVPAFPTLVHPPDI</sequence>
<organism evidence="2 3">
    <name type="scientific">Aphanomyces astaci</name>
    <name type="common">Crayfish plague agent</name>
    <dbReference type="NCBI Taxonomy" id="112090"/>
    <lineage>
        <taxon>Eukaryota</taxon>
        <taxon>Sar</taxon>
        <taxon>Stramenopiles</taxon>
        <taxon>Oomycota</taxon>
        <taxon>Saprolegniomycetes</taxon>
        <taxon>Saprolegniales</taxon>
        <taxon>Verrucalvaceae</taxon>
        <taxon>Aphanomyces</taxon>
    </lineage>
</organism>
<feature type="non-terminal residue" evidence="2">
    <location>
        <position position="1"/>
    </location>
</feature>
<dbReference type="VEuPathDB" id="FungiDB:H257_13681"/>
<feature type="domain" description="tRNA-splicing endonuclease subunit Sen54 N-terminal" evidence="1">
    <location>
        <begin position="29"/>
        <end position="95"/>
    </location>
</feature>
<dbReference type="Pfam" id="PF12928">
    <property type="entry name" value="tRNA_int_end_N2"/>
    <property type="match status" value="1"/>
</dbReference>
<evidence type="ECO:0000313" key="3">
    <source>
        <dbReference type="Proteomes" id="UP000469452"/>
    </source>
</evidence>
<accession>A0A6A5AAG5</accession>
<name>A0A6A5AAG5_APHAT</name>
<protein>
    <recommendedName>
        <fullName evidence="1">tRNA-splicing endonuclease subunit Sen54 N-terminal domain-containing protein</fullName>
    </recommendedName>
</protein>
<evidence type="ECO:0000259" key="1">
    <source>
        <dbReference type="Pfam" id="PF12928"/>
    </source>
</evidence>
<proteinExistence type="predicted"/>
<reference evidence="2 3" key="1">
    <citation type="submission" date="2019-06" db="EMBL/GenBank/DDBJ databases">
        <title>Genomics analysis of Aphanomyces spp. identifies a new class of oomycete effector associated with host adaptation.</title>
        <authorList>
            <person name="Gaulin E."/>
        </authorList>
    </citation>
    <scope>NUCLEOTIDE SEQUENCE [LARGE SCALE GENOMIC DNA]</scope>
    <source>
        <strain evidence="2 3">E</strain>
    </source>
</reference>
<comment type="caution">
    <text evidence="2">The sequence shown here is derived from an EMBL/GenBank/DDBJ whole genome shotgun (WGS) entry which is preliminary data.</text>
</comment>
<gene>
    <name evidence="2" type="ORF">AaE_007383</name>
</gene>
<dbReference type="InterPro" id="IPR024336">
    <property type="entry name" value="tRNA_splic_suSen54_N"/>
</dbReference>
<dbReference type="EMBL" id="VJMI01013234">
    <property type="protein sequence ID" value="KAF0748309.1"/>
    <property type="molecule type" value="Genomic_DNA"/>
</dbReference>
<dbReference type="Proteomes" id="UP000469452">
    <property type="component" value="Unassembled WGS sequence"/>
</dbReference>